<proteinExistence type="predicted"/>
<dbReference type="EMBL" id="SOHE01000065">
    <property type="protein sequence ID" value="TFD47263.1"/>
    <property type="molecule type" value="Genomic_DNA"/>
</dbReference>
<dbReference type="RefSeq" id="WP_134520452.1">
    <property type="nucleotide sequence ID" value="NZ_SOHE01000065.1"/>
</dbReference>
<organism evidence="1 2">
    <name type="scientific">Cryobacterium frigoriphilum</name>
    <dbReference type="NCBI Taxonomy" id="1259150"/>
    <lineage>
        <taxon>Bacteria</taxon>
        <taxon>Bacillati</taxon>
        <taxon>Actinomycetota</taxon>
        <taxon>Actinomycetes</taxon>
        <taxon>Micrococcales</taxon>
        <taxon>Microbacteriaceae</taxon>
        <taxon>Cryobacterium</taxon>
    </lineage>
</organism>
<dbReference type="Proteomes" id="UP000297447">
    <property type="component" value="Unassembled WGS sequence"/>
</dbReference>
<evidence type="ECO:0000313" key="1">
    <source>
        <dbReference type="EMBL" id="TFD47263.1"/>
    </source>
</evidence>
<sequence>MKRLFPLAGLLRLRHLQQDQASVDLAAANSARRAHDERHLHARAALYGLSATPTNMAALHAMAAARASSRSMLSDLDALGRNHETAVAEAQTVFDAARADSIRLEKLELRHAEALAAEDLHVEQTVLDEIASTRWHRDQIAGGDDQ</sequence>
<gene>
    <name evidence="1" type="ORF">E3T55_15445</name>
</gene>
<protein>
    <recommendedName>
        <fullName evidence="3">Flagellar FliJ protein</fullName>
    </recommendedName>
</protein>
<comment type="caution">
    <text evidence="1">The sequence shown here is derived from an EMBL/GenBank/DDBJ whole genome shotgun (WGS) entry which is preliminary data.</text>
</comment>
<evidence type="ECO:0000313" key="2">
    <source>
        <dbReference type="Proteomes" id="UP000297447"/>
    </source>
</evidence>
<dbReference type="OrthoDB" id="5125557at2"/>
<dbReference type="AlphaFoldDB" id="A0A4R8ZVK1"/>
<dbReference type="InterPro" id="IPR053716">
    <property type="entry name" value="Flag_assembly_chemotaxis_eff"/>
</dbReference>
<evidence type="ECO:0008006" key="3">
    <source>
        <dbReference type="Google" id="ProtNLM"/>
    </source>
</evidence>
<dbReference type="Gene3D" id="1.10.287.1700">
    <property type="match status" value="1"/>
</dbReference>
<accession>A0A4R8ZVK1</accession>
<name>A0A4R8ZVK1_9MICO</name>
<reference evidence="1 2" key="1">
    <citation type="submission" date="2019-03" db="EMBL/GenBank/DDBJ databases">
        <title>Genomics of glacier-inhabiting Cryobacterium strains.</title>
        <authorList>
            <person name="Liu Q."/>
            <person name="Xin Y.-H."/>
        </authorList>
    </citation>
    <scope>NUCLEOTIDE SEQUENCE [LARGE SCALE GENOMIC DNA]</scope>
    <source>
        <strain evidence="1 2">Hh14</strain>
    </source>
</reference>
<keyword evidence="2" id="KW-1185">Reference proteome</keyword>